<reference evidence="1 2" key="1">
    <citation type="submission" date="2017-01" db="EMBL/GenBank/DDBJ databases">
        <authorList>
            <person name="Mah S.A."/>
            <person name="Swanson W.J."/>
            <person name="Moy G.W."/>
            <person name="Vacquier V.D."/>
        </authorList>
    </citation>
    <scope>NUCLEOTIDE SEQUENCE [LARGE SCALE GENOMIC DNA]</scope>
    <source>
        <strain evidence="1 2">GSMNP</strain>
    </source>
</reference>
<dbReference type="STRING" id="133412.A0A1R1YFD7"/>
<dbReference type="OrthoDB" id="276721at2759"/>
<accession>A0A1R1YFD7</accession>
<keyword evidence="2" id="KW-1185">Reference proteome</keyword>
<protein>
    <submittedName>
        <fullName evidence="1">Uncharacterized protein</fullName>
    </submittedName>
</protein>
<dbReference type="EMBL" id="LSSN01000141">
    <property type="protein sequence ID" value="OMJ25628.1"/>
    <property type="molecule type" value="Genomic_DNA"/>
</dbReference>
<comment type="caution">
    <text evidence="1">The sequence shown here is derived from an EMBL/GenBank/DDBJ whole genome shotgun (WGS) entry which is preliminary data.</text>
</comment>
<evidence type="ECO:0000313" key="2">
    <source>
        <dbReference type="Proteomes" id="UP000187283"/>
    </source>
</evidence>
<organism evidence="1 2">
    <name type="scientific">Smittium culicis</name>
    <dbReference type="NCBI Taxonomy" id="133412"/>
    <lineage>
        <taxon>Eukaryota</taxon>
        <taxon>Fungi</taxon>
        <taxon>Fungi incertae sedis</taxon>
        <taxon>Zoopagomycota</taxon>
        <taxon>Kickxellomycotina</taxon>
        <taxon>Harpellomycetes</taxon>
        <taxon>Harpellales</taxon>
        <taxon>Legeriomycetaceae</taxon>
        <taxon>Smittium</taxon>
    </lineage>
</organism>
<dbReference type="AlphaFoldDB" id="A0A1R1YFD7"/>
<gene>
    <name evidence="1" type="ORF">AYI70_g774</name>
</gene>
<proteinExistence type="predicted"/>
<dbReference type="Proteomes" id="UP000187283">
    <property type="component" value="Unassembled WGS sequence"/>
</dbReference>
<name>A0A1R1YFD7_9FUNG</name>
<evidence type="ECO:0000313" key="1">
    <source>
        <dbReference type="EMBL" id="OMJ25628.1"/>
    </source>
</evidence>
<sequence length="145" mass="16180">MKWIKGNIFNTETYSAELEDCDAVVHSMGILLENNYKKYVNLGLKPEADPLPQENIKQMTYESMNKESGIVYSGSRLISLPFASGQYIFNKLARNTPLGCITSKTFLKDFEIPPVSNTQVAKAVVHAIETSEISGVYSCDSINEF</sequence>